<dbReference type="GO" id="GO:0016301">
    <property type="term" value="F:kinase activity"/>
    <property type="evidence" value="ECO:0007669"/>
    <property type="project" value="UniProtKB-KW"/>
</dbReference>
<accession>A0A6L3N9U2</accession>
<dbReference type="Proteomes" id="UP000473571">
    <property type="component" value="Unassembled WGS sequence"/>
</dbReference>
<reference evidence="1 2" key="1">
    <citation type="submission" date="2019-09" db="EMBL/GenBank/DDBJ databases">
        <title>Draft genome sequences of 48 bacterial type strains from the CCUG.</title>
        <authorList>
            <person name="Tunovic T."/>
            <person name="Pineiro-Iglesias B."/>
            <person name="Unosson C."/>
            <person name="Inganas E."/>
            <person name="Ohlen M."/>
            <person name="Cardew S."/>
            <person name="Jensie-Markopoulos S."/>
            <person name="Salva-Serra F."/>
            <person name="Jaen-Luchoro D."/>
            <person name="Karlsson R."/>
            <person name="Svensson-Stadler L."/>
            <person name="Chun J."/>
            <person name="Moore E."/>
        </authorList>
    </citation>
    <scope>NUCLEOTIDE SEQUENCE [LARGE SCALE GENOMIC DNA]</scope>
    <source>
        <strain evidence="1 2">CCUG 65687</strain>
    </source>
</reference>
<evidence type="ECO:0000313" key="1">
    <source>
        <dbReference type="EMBL" id="KAB0655233.1"/>
    </source>
</evidence>
<proteinExistence type="predicted"/>
<evidence type="ECO:0000313" key="2">
    <source>
        <dbReference type="Proteomes" id="UP000473571"/>
    </source>
</evidence>
<organism evidence="1 2">
    <name type="scientific">Burkholderia territorii</name>
    <dbReference type="NCBI Taxonomy" id="1503055"/>
    <lineage>
        <taxon>Bacteria</taxon>
        <taxon>Pseudomonadati</taxon>
        <taxon>Pseudomonadota</taxon>
        <taxon>Betaproteobacteria</taxon>
        <taxon>Burkholderiales</taxon>
        <taxon>Burkholderiaceae</taxon>
        <taxon>Burkholderia</taxon>
        <taxon>Burkholderia cepacia complex</taxon>
    </lineage>
</organism>
<keyword evidence="1" id="KW-0418">Kinase</keyword>
<sequence>GLSALGGAWAPLERSAPHGLAMRFAADGKHAGTPLVAPIAPGRVDRVVMRSCERLEPGAWQTIPFEHGTLAFDGEREIEVTRGDRYEIALDWRGPLTVDVGRTLRYASSRQLLRDAGGWRG</sequence>
<feature type="non-terminal residue" evidence="1">
    <location>
        <position position="1"/>
    </location>
</feature>
<dbReference type="AlphaFoldDB" id="A0A6L3N9U2"/>
<gene>
    <name evidence="1" type="ORF">F7R13_25925</name>
</gene>
<dbReference type="EMBL" id="VZOL01000526">
    <property type="protein sequence ID" value="KAB0655233.1"/>
    <property type="molecule type" value="Genomic_DNA"/>
</dbReference>
<keyword evidence="1" id="KW-0808">Transferase</keyword>
<protein>
    <submittedName>
        <fullName evidence="1">ATP-NAD kinase</fullName>
    </submittedName>
</protein>
<name>A0A6L3N9U2_9BURK</name>
<comment type="caution">
    <text evidence="1">The sequence shown here is derived from an EMBL/GenBank/DDBJ whole genome shotgun (WGS) entry which is preliminary data.</text>
</comment>